<keyword evidence="5" id="KW-0679">Respiratory chain</keyword>
<dbReference type="InterPro" id="IPR016680">
    <property type="entry name" value="NDUFA8"/>
</dbReference>
<evidence type="ECO:0000256" key="6">
    <source>
        <dbReference type="ARBA" id="ARBA00022737"/>
    </source>
</evidence>
<dbReference type="STRING" id="41875.K8EJY9"/>
<dbReference type="PANTHER" id="PTHR13344:SF0">
    <property type="entry name" value="NADH DEHYDROGENASE [UBIQUINONE] 1 ALPHA SUBCOMPLEX SUBUNIT 8"/>
    <property type="match status" value="1"/>
</dbReference>
<protein>
    <recommendedName>
        <fullName evidence="12">CHCH domain-containing protein</fullName>
    </recommendedName>
</protein>
<dbReference type="OrthoDB" id="276296at2759"/>
<keyword evidence="11" id="KW-1185">Reference proteome</keyword>
<evidence type="ECO:0000256" key="1">
    <source>
        <dbReference type="ARBA" id="ARBA00003195"/>
    </source>
</evidence>
<comment type="subcellular location">
    <subcellularLocation>
        <location evidence="2">Mitochondrion</location>
    </subcellularLocation>
</comment>
<reference evidence="10 11" key="1">
    <citation type="submission" date="2011-10" db="EMBL/GenBank/DDBJ databases">
        <authorList>
            <person name="Genoscope - CEA"/>
        </authorList>
    </citation>
    <scope>NUCLEOTIDE SEQUENCE [LARGE SCALE GENOMIC DNA]</scope>
    <source>
        <strain evidence="10 11">RCC 1105</strain>
    </source>
</reference>
<dbReference type="GeneID" id="19013428"/>
<dbReference type="GO" id="GO:0005739">
    <property type="term" value="C:mitochondrion"/>
    <property type="evidence" value="ECO:0007669"/>
    <property type="project" value="UniProtKB-SubCell"/>
</dbReference>
<dbReference type="AlphaFoldDB" id="K8EJY9"/>
<evidence type="ECO:0000313" key="11">
    <source>
        <dbReference type="Proteomes" id="UP000198341"/>
    </source>
</evidence>
<evidence type="ECO:0000256" key="4">
    <source>
        <dbReference type="ARBA" id="ARBA00022448"/>
    </source>
</evidence>
<evidence type="ECO:0000313" key="10">
    <source>
        <dbReference type="EMBL" id="CCO18336.1"/>
    </source>
</evidence>
<keyword evidence="7" id="KW-0249">Electron transport</keyword>
<comment type="function">
    <text evidence="1">Accessory subunit of the mitochondrial membrane respiratory chain NADH dehydrogenase (Complex I), that is believed not to be involved in catalysis. Complex I functions in the transfer of electrons from NADH to the respiratory chain. The immediate electron acceptor for the enzyme is believed to be ubiquinone.</text>
</comment>
<evidence type="ECO:0000256" key="7">
    <source>
        <dbReference type="ARBA" id="ARBA00022982"/>
    </source>
</evidence>
<dbReference type="Proteomes" id="UP000198341">
    <property type="component" value="Chromosome 10"/>
</dbReference>
<accession>K8EJY9</accession>
<gene>
    <name evidence="10" type="ordered locus">Bathy10g03530</name>
</gene>
<dbReference type="RefSeq" id="XP_007510803.1">
    <property type="nucleotide sequence ID" value="XM_007510741.1"/>
</dbReference>
<evidence type="ECO:0000256" key="3">
    <source>
        <dbReference type="ARBA" id="ARBA00010705"/>
    </source>
</evidence>
<keyword evidence="4" id="KW-0813">Transport</keyword>
<dbReference type="KEGG" id="bpg:Bathy10g03530"/>
<evidence type="ECO:0000256" key="9">
    <source>
        <dbReference type="ARBA" id="ARBA00023157"/>
    </source>
</evidence>
<keyword evidence="9" id="KW-1015">Disulfide bond</keyword>
<comment type="similarity">
    <text evidence="3">Belongs to the complex I NDUFA8 subunit family.</text>
</comment>
<organism evidence="10 11">
    <name type="scientific">Bathycoccus prasinos</name>
    <dbReference type="NCBI Taxonomy" id="41875"/>
    <lineage>
        <taxon>Eukaryota</taxon>
        <taxon>Viridiplantae</taxon>
        <taxon>Chlorophyta</taxon>
        <taxon>Mamiellophyceae</taxon>
        <taxon>Mamiellales</taxon>
        <taxon>Bathycoccaceae</taxon>
        <taxon>Bathycoccus</taxon>
    </lineage>
</organism>
<keyword evidence="8" id="KW-0496">Mitochondrion</keyword>
<evidence type="ECO:0000256" key="5">
    <source>
        <dbReference type="ARBA" id="ARBA00022660"/>
    </source>
</evidence>
<dbReference type="PANTHER" id="PTHR13344">
    <property type="entry name" value="NADH-UBIQUINONE OXIDOREDUCTASE"/>
    <property type="match status" value="1"/>
</dbReference>
<dbReference type="PROSITE" id="PS51808">
    <property type="entry name" value="CHCH"/>
    <property type="match status" value="2"/>
</dbReference>
<evidence type="ECO:0000256" key="2">
    <source>
        <dbReference type="ARBA" id="ARBA00004173"/>
    </source>
</evidence>
<name>K8EJY9_9CHLO</name>
<evidence type="ECO:0000256" key="8">
    <source>
        <dbReference type="ARBA" id="ARBA00023128"/>
    </source>
</evidence>
<dbReference type="GO" id="GO:0006120">
    <property type="term" value="P:mitochondrial electron transport, NADH to ubiquinone"/>
    <property type="evidence" value="ECO:0007669"/>
    <property type="project" value="InterPro"/>
</dbReference>
<keyword evidence="6" id="KW-0677">Repeat</keyword>
<proteinExistence type="inferred from homology"/>
<evidence type="ECO:0008006" key="12">
    <source>
        <dbReference type="Google" id="ProtNLM"/>
    </source>
</evidence>
<dbReference type="EMBL" id="FO082269">
    <property type="protein sequence ID" value="CCO18336.1"/>
    <property type="molecule type" value="Genomic_DNA"/>
</dbReference>
<dbReference type="eggNOG" id="KOG3458">
    <property type="taxonomic scope" value="Eukaryota"/>
</dbReference>
<sequence length="100" mass="11230">MSENESAPTSSVLFASHKHLQKRCANQTAAYLACKKGNQDPEMCLKEGAKVTGCMLDVLKDLRGKCPETMNKYAACMDYRSNQFEKCRKEQAAFEEECPI</sequence>